<dbReference type="EMBL" id="GEDG01017220">
    <property type="protein sequence ID" value="JAP21863.1"/>
    <property type="molecule type" value="Transcribed_RNA"/>
</dbReference>
<evidence type="ECO:0000256" key="1">
    <source>
        <dbReference type="SAM" id="MobiDB-lite"/>
    </source>
</evidence>
<accession>A0A0V0HP02</accession>
<name>A0A0V0HP02_SOLCH</name>
<dbReference type="AlphaFoldDB" id="A0A0V0HP02"/>
<proteinExistence type="predicted"/>
<reference evidence="2" key="1">
    <citation type="submission" date="2015-12" db="EMBL/GenBank/DDBJ databases">
        <title>Gene expression during late stages of embryo sac development: a critical building block for successful pollen-pistil interactions.</title>
        <authorList>
            <person name="Liu Y."/>
            <person name="Joly V."/>
            <person name="Sabar M."/>
            <person name="Matton D.P."/>
        </authorList>
    </citation>
    <scope>NUCLEOTIDE SEQUENCE</scope>
</reference>
<feature type="compositionally biased region" description="Basic and acidic residues" evidence="1">
    <location>
        <begin position="21"/>
        <end position="53"/>
    </location>
</feature>
<sequence>MLHRHPHHDMDISRLMMHAQQIEEEKHKEKSGEAKKARTGDGDFSHSRSDGYGRSKFRKRFSSQGSSNAPPKFNKYRVPNPKPQEGNSGGSSSFTCAKFGRRHEGKFLASTDG</sequence>
<feature type="region of interest" description="Disordered" evidence="1">
    <location>
        <begin position="1"/>
        <end position="113"/>
    </location>
</feature>
<evidence type="ECO:0000313" key="2">
    <source>
        <dbReference type="EMBL" id="JAP21863.1"/>
    </source>
</evidence>
<organism evidence="2">
    <name type="scientific">Solanum chacoense</name>
    <name type="common">Chaco potato</name>
    <dbReference type="NCBI Taxonomy" id="4108"/>
    <lineage>
        <taxon>Eukaryota</taxon>
        <taxon>Viridiplantae</taxon>
        <taxon>Streptophyta</taxon>
        <taxon>Embryophyta</taxon>
        <taxon>Tracheophyta</taxon>
        <taxon>Spermatophyta</taxon>
        <taxon>Magnoliopsida</taxon>
        <taxon>eudicotyledons</taxon>
        <taxon>Gunneridae</taxon>
        <taxon>Pentapetalae</taxon>
        <taxon>asterids</taxon>
        <taxon>lamiids</taxon>
        <taxon>Solanales</taxon>
        <taxon>Solanaceae</taxon>
        <taxon>Solanoideae</taxon>
        <taxon>Solaneae</taxon>
        <taxon>Solanum</taxon>
    </lineage>
</organism>
<protein>
    <submittedName>
        <fullName evidence="2">Putative ovule protein</fullName>
    </submittedName>
</protein>